<gene>
    <name evidence="5" type="ordered locus">Cyan7822_6173</name>
</gene>
<evidence type="ECO:0000256" key="4">
    <source>
        <dbReference type="PROSITE-ProRule" id="PRU00339"/>
    </source>
</evidence>
<keyword evidence="2" id="KW-0963">Cytoplasm</keyword>
<dbReference type="AlphaFoldDB" id="E0UM17"/>
<protein>
    <submittedName>
        <fullName evidence="5">TPR repeat-containing protein</fullName>
    </submittedName>
</protein>
<sequence length="525" mass="60114">MFKLIKFKNLGFITKLFNYFKSKMSLTNLNTSKELFQRLNINLDEVPLEYLADYTAITYFLTIEESSPSYVSNLEKVRKYLESFYHLCQIKDWQRSLIVLQIEPEAKIQEELHNLLGIWGYHEQQKMIYQDLLYKVNPQCDATCLTGLGNVYDTQGNYSLAIEYHTKQLELAQEIGDDSGEWIALVGLGNVQKALGHFQDSLTYFHQALDIARQIKDIRGEVIALGSLGNIYMGLNNNDESKEYTENCLTLAQQHQFSLFEARAAIILGNISRDENNVQEALNWYHHGLEIAQELDDIAVIIDAMRSLGDSYEELGNSLEALEWLHKSLEIAQEFGDKAIEAESWRGLGNAYATLGNLEQAIFYYQKRLDFLELTEDKANIASNLQGLALAYDKLNRLAEAIKYEEKRLKILTELEDWEKVADSHAYLGYAHLGLNNYYEALANLMAALALQKEQGNQKGKANTLYNLAELMAHLDQITPALQLCQEGLTVAQECDLELVEEFKELQELIEAYSRQLIEEEDDEV</sequence>
<dbReference type="Proteomes" id="UP000008206">
    <property type="component" value="Plasmid Cy782201"/>
</dbReference>
<dbReference type="PANTHER" id="PTHR45954:SF1">
    <property type="entry name" value="LD33695P"/>
    <property type="match status" value="1"/>
</dbReference>
<dbReference type="PROSITE" id="PS50005">
    <property type="entry name" value="TPR"/>
    <property type="match status" value="3"/>
</dbReference>
<keyword evidence="6" id="KW-1185">Reference proteome</keyword>
<reference evidence="6" key="1">
    <citation type="journal article" date="2011" name="MBio">
        <title>Novel metabolic attributes of the genus Cyanothece, comprising a group of unicellular nitrogen-fixing Cyanobacteria.</title>
        <authorList>
            <person name="Bandyopadhyay A."/>
            <person name="Elvitigala T."/>
            <person name="Welsh E."/>
            <person name="Stockel J."/>
            <person name="Liberton M."/>
            <person name="Min H."/>
            <person name="Sherman L.A."/>
            <person name="Pakrasi H.B."/>
        </authorList>
    </citation>
    <scope>NUCLEOTIDE SEQUENCE [LARGE SCALE GENOMIC DNA]</scope>
    <source>
        <strain evidence="6">PCC 7822</strain>
        <plasmid evidence="6">Cy782201</plasmid>
    </source>
</reference>
<feature type="repeat" description="TPR" evidence="4">
    <location>
        <begin position="142"/>
        <end position="175"/>
    </location>
</feature>
<evidence type="ECO:0000313" key="5">
    <source>
        <dbReference type="EMBL" id="ADN17997.1"/>
    </source>
</evidence>
<dbReference type="EMBL" id="CP002199">
    <property type="protein sequence ID" value="ADN17997.1"/>
    <property type="molecule type" value="Genomic_DNA"/>
</dbReference>
<dbReference type="InterPro" id="IPR052386">
    <property type="entry name" value="GPSM"/>
</dbReference>
<dbReference type="PANTHER" id="PTHR45954">
    <property type="entry name" value="LD33695P"/>
    <property type="match status" value="1"/>
</dbReference>
<comment type="subcellular location">
    <subcellularLocation>
        <location evidence="1">Cytoplasm</location>
    </subcellularLocation>
</comment>
<dbReference type="SMART" id="SM00028">
    <property type="entry name" value="TPR"/>
    <property type="match status" value="9"/>
</dbReference>
<feature type="repeat" description="TPR" evidence="4">
    <location>
        <begin position="302"/>
        <end position="335"/>
    </location>
</feature>
<dbReference type="KEGG" id="cyj:Cyan7822_6173"/>
<organism evidence="5 6">
    <name type="scientific">Gloeothece verrucosa (strain PCC 7822)</name>
    <name type="common">Cyanothece sp. (strain PCC 7822)</name>
    <dbReference type="NCBI Taxonomy" id="497965"/>
    <lineage>
        <taxon>Bacteria</taxon>
        <taxon>Bacillati</taxon>
        <taxon>Cyanobacteriota</taxon>
        <taxon>Cyanophyceae</taxon>
        <taxon>Oscillatoriophycideae</taxon>
        <taxon>Chroococcales</taxon>
        <taxon>Aphanothecaceae</taxon>
        <taxon>Gloeothece</taxon>
        <taxon>Gloeothece verrucosa</taxon>
    </lineage>
</organism>
<keyword evidence="4" id="KW-0802">TPR repeat</keyword>
<dbReference type="HOGENOM" id="CLU_033619_0_0_3"/>
<dbReference type="SUPFAM" id="SSF48452">
    <property type="entry name" value="TPR-like"/>
    <property type="match status" value="3"/>
</dbReference>
<feature type="repeat" description="TPR" evidence="4">
    <location>
        <begin position="342"/>
        <end position="375"/>
    </location>
</feature>
<dbReference type="Pfam" id="PF13424">
    <property type="entry name" value="TPR_12"/>
    <property type="match status" value="2"/>
</dbReference>
<evidence type="ECO:0000256" key="3">
    <source>
        <dbReference type="ARBA" id="ARBA00022737"/>
    </source>
</evidence>
<dbReference type="GO" id="GO:0005092">
    <property type="term" value="F:GDP-dissociation inhibitor activity"/>
    <property type="evidence" value="ECO:0007669"/>
    <property type="project" value="TreeGrafter"/>
</dbReference>
<keyword evidence="5" id="KW-0614">Plasmid</keyword>
<keyword evidence="3" id="KW-0677">Repeat</keyword>
<dbReference type="Pfam" id="PF13181">
    <property type="entry name" value="TPR_8"/>
    <property type="match status" value="1"/>
</dbReference>
<name>E0UM17_GLOV7</name>
<proteinExistence type="predicted"/>
<evidence type="ECO:0000256" key="2">
    <source>
        <dbReference type="ARBA" id="ARBA00022490"/>
    </source>
</evidence>
<dbReference type="InterPro" id="IPR019734">
    <property type="entry name" value="TPR_rpt"/>
</dbReference>
<geneLocation type="plasmid" evidence="5 6">
    <name>Cy782201</name>
</geneLocation>
<dbReference type="InterPro" id="IPR011990">
    <property type="entry name" value="TPR-like_helical_dom_sf"/>
</dbReference>
<dbReference type="GO" id="GO:0005938">
    <property type="term" value="C:cell cortex"/>
    <property type="evidence" value="ECO:0007669"/>
    <property type="project" value="TreeGrafter"/>
</dbReference>
<evidence type="ECO:0000256" key="1">
    <source>
        <dbReference type="ARBA" id="ARBA00004496"/>
    </source>
</evidence>
<dbReference type="GO" id="GO:0001965">
    <property type="term" value="F:G-protein alpha-subunit binding"/>
    <property type="evidence" value="ECO:0007669"/>
    <property type="project" value="TreeGrafter"/>
</dbReference>
<evidence type="ECO:0000313" key="6">
    <source>
        <dbReference type="Proteomes" id="UP000008206"/>
    </source>
</evidence>
<accession>E0UM17</accession>
<dbReference type="Gene3D" id="1.25.40.10">
    <property type="entry name" value="Tetratricopeptide repeat domain"/>
    <property type="match status" value="3"/>
</dbReference>